<proteinExistence type="predicted"/>
<evidence type="ECO:0000313" key="9">
    <source>
        <dbReference type="EMBL" id="MPM28090.1"/>
    </source>
</evidence>
<dbReference type="GO" id="GO:0006564">
    <property type="term" value="P:L-serine biosynthetic process"/>
    <property type="evidence" value="ECO:0007669"/>
    <property type="project" value="UniProtKB-KW"/>
</dbReference>
<dbReference type="AlphaFoldDB" id="A0A644YI07"/>
<dbReference type="Gene3D" id="3.40.50.1000">
    <property type="entry name" value="HAD superfamily/HAD-like"/>
    <property type="match status" value="1"/>
</dbReference>
<dbReference type="PANTHER" id="PTHR43344">
    <property type="entry name" value="PHOSPHOSERINE PHOSPHATASE"/>
    <property type="match status" value="1"/>
</dbReference>
<evidence type="ECO:0000256" key="7">
    <source>
        <dbReference type="ARBA" id="ARBA00022842"/>
    </source>
</evidence>
<evidence type="ECO:0000256" key="4">
    <source>
        <dbReference type="ARBA" id="ARBA00022605"/>
    </source>
</evidence>
<organism evidence="9">
    <name type="scientific">bioreactor metagenome</name>
    <dbReference type="NCBI Taxonomy" id="1076179"/>
    <lineage>
        <taxon>unclassified sequences</taxon>
        <taxon>metagenomes</taxon>
        <taxon>ecological metagenomes</taxon>
    </lineage>
</organism>
<evidence type="ECO:0000256" key="3">
    <source>
        <dbReference type="ARBA" id="ARBA00012640"/>
    </source>
</evidence>
<evidence type="ECO:0000256" key="1">
    <source>
        <dbReference type="ARBA" id="ARBA00001946"/>
    </source>
</evidence>
<keyword evidence="4" id="KW-0028">Amino-acid biosynthesis</keyword>
<dbReference type="Pfam" id="PF12710">
    <property type="entry name" value="HAD"/>
    <property type="match status" value="1"/>
</dbReference>
<dbReference type="EC" id="3.1.3.3" evidence="3"/>
<evidence type="ECO:0000256" key="8">
    <source>
        <dbReference type="ARBA" id="ARBA00023299"/>
    </source>
</evidence>
<name>A0A644YI07_9ZZZZ</name>
<comment type="pathway">
    <text evidence="2">Amino-acid biosynthesis; L-serine biosynthesis; L-serine from 3-phospho-D-glycerate: step 3/3.</text>
</comment>
<reference evidence="9" key="1">
    <citation type="submission" date="2019-08" db="EMBL/GenBank/DDBJ databases">
        <authorList>
            <person name="Kucharzyk K."/>
            <person name="Murdoch R.W."/>
            <person name="Higgins S."/>
            <person name="Loffler F."/>
        </authorList>
    </citation>
    <scope>NUCLEOTIDE SEQUENCE</scope>
</reference>
<comment type="caution">
    <text evidence="9">The sequence shown here is derived from an EMBL/GenBank/DDBJ whole genome shotgun (WGS) entry which is preliminary data.</text>
</comment>
<evidence type="ECO:0000256" key="5">
    <source>
        <dbReference type="ARBA" id="ARBA00022723"/>
    </source>
</evidence>
<dbReference type="GO" id="GO:0036424">
    <property type="term" value="F:L-phosphoserine phosphatase activity"/>
    <property type="evidence" value="ECO:0007669"/>
    <property type="project" value="TreeGrafter"/>
</dbReference>
<dbReference type="EMBL" id="VSSQ01005161">
    <property type="protein sequence ID" value="MPM28090.1"/>
    <property type="molecule type" value="Genomic_DNA"/>
</dbReference>
<evidence type="ECO:0000256" key="2">
    <source>
        <dbReference type="ARBA" id="ARBA00005135"/>
    </source>
</evidence>
<keyword evidence="8" id="KW-0718">Serine biosynthesis</keyword>
<keyword evidence="7" id="KW-0460">Magnesium</keyword>
<dbReference type="SUPFAM" id="SSF56784">
    <property type="entry name" value="HAD-like"/>
    <property type="match status" value="1"/>
</dbReference>
<dbReference type="InterPro" id="IPR050582">
    <property type="entry name" value="HAD-like_SerB"/>
</dbReference>
<protein>
    <recommendedName>
        <fullName evidence="3">phosphoserine phosphatase</fullName>
        <ecNumber evidence="3">3.1.3.3</ecNumber>
    </recommendedName>
</protein>
<dbReference type="GO" id="GO:0005737">
    <property type="term" value="C:cytoplasm"/>
    <property type="evidence" value="ECO:0007669"/>
    <property type="project" value="TreeGrafter"/>
</dbReference>
<gene>
    <name evidence="9" type="ORF">SDC9_74609</name>
</gene>
<dbReference type="PANTHER" id="PTHR43344:SF2">
    <property type="entry name" value="PHOSPHOSERINE PHOSPHATASE"/>
    <property type="match status" value="1"/>
</dbReference>
<dbReference type="InterPro" id="IPR023214">
    <property type="entry name" value="HAD_sf"/>
</dbReference>
<dbReference type="InterPro" id="IPR036412">
    <property type="entry name" value="HAD-like_sf"/>
</dbReference>
<evidence type="ECO:0000256" key="6">
    <source>
        <dbReference type="ARBA" id="ARBA00022801"/>
    </source>
</evidence>
<sequence>MSKRACITFDFDGTLYPIAPYDSEQRLIRKVASTKGTLFRQRAKRLILQDQKGTLIGDAFHKRYADLVRTANAGMIDEVARDISLFLSTEDIQALACLGDIADLAVLTCGTENLVESFLQQTGLKQHFFLIRGKRLVWDEAGKSRMVVDINGPQAKAQALEQLRRDYPTILAVGDGPTDIPMLKAADLGLVINWNQSQRAYPFETHTSLADVCSRLASYLASA</sequence>
<comment type="cofactor">
    <cofactor evidence="1">
        <name>Mg(2+)</name>
        <dbReference type="ChEBI" id="CHEBI:18420"/>
    </cofactor>
</comment>
<dbReference type="GO" id="GO:0000287">
    <property type="term" value="F:magnesium ion binding"/>
    <property type="evidence" value="ECO:0007669"/>
    <property type="project" value="TreeGrafter"/>
</dbReference>
<accession>A0A644YI07</accession>
<keyword evidence="5" id="KW-0479">Metal-binding</keyword>
<keyword evidence="6" id="KW-0378">Hydrolase</keyword>